<dbReference type="EMBL" id="JAERUA010000009">
    <property type="protein sequence ID" value="KAI1895028.1"/>
    <property type="molecule type" value="Genomic_DNA"/>
</dbReference>
<dbReference type="GO" id="GO:0042110">
    <property type="term" value="P:T cell activation"/>
    <property type="evidence" value="ECO:0007669"/>
    <property type="project" value="UniProtKB-ARBA"/>
</dbReference>
<keyword evidence="14" id="KW-1185">Reference proteome</keyword>
<evidence type="ECO:0000256" key="7">
    <source>
        <dbReference type="ARBA" id="ARBA00023180"/>
    </source>
</evidence>
<dbReference type="SMART" id="SM00409">
    <property type="entry name" value="IG"/>
    <property type="match status" value="1"/>
</dbReference>
<evidence type="ECO:0000256" key="8">
    <source>
        <dbReference type="ARBA" id="ARBA00023319"/>
    </source>
</evidence>
<feature type="signal peptide" evidence="11">
    <location>
        <begin position="1"/>
        <end position="21"/>
    </location>
</feature>
<dbReference type="FunFam" id="2.60.40.10:FF:000088">
    <property type="entry name" value="Butyrophilin subfamily 1 member A1"/>
    <property type="match status" value="1"/>
</dbReference>
<evidence type="ECO:0000256" key="3">
    <source>
        <dbReference type="ARBA" id="ARBA00022729"/>
    </source>
</evidence>
<evidence type="ECO:0000256" key="5">
    <source>
        <dbReference type="ARBA" id="ARBA00023136"/>
    </source>
</evidence>
<dbReference type="FunFam" id="2.60.40.10:FF:000142">
    <property type="entry name" value="V-set domain-containing T-cell activation inhibitor 1"/>
    <property type="match status" value="1"/>
</dbReference>
<dbReference type="PROSITE" id="PS50835">
    <property type="entry name" value="IG_LIKE"/>
    <property type="match status" value="1"/>
</dbReference>
<dbReference type="PANTHER" id="PTHR24100">
    <property type="entry name" value="BUTYROPHILIN"/>
    <property type="match status" value="1"/>
</dbReference>
<keyword evidence="3 11" id="KW-0732">Signal</keyword>
<evidence type="ECO:0000256" key="4">
    <source>
        <dbReference type="ARBA" id="ARBA00022989"/>
    </source>
</evidence>
<dbReference type="InterPro" id="IPR007110">
    <property type="entry name" value="Ig-like_dom"/>
</dbReference>
<feature type="domain" description="Ig-like" evidence="12">
    <location>
        <begin position="63"/>
        <end position="140"/>
    </location>
</feature>
<keyword evidence="2 10" id="KW-0812">Transmembrane</keyword>
<dbReference type="InterPro" id="IPR013783">
    <property type="entry name" value="Ig-like_fold"/>
</dbReference>
<dbReference type="Pfam" id="PF22705">
    <property type="entry name" value="C2-set_3"/>
    <property type="match status" value="1"/>
</dbReference>
<dbReference type="OrthoDB" id="5857426at2759"/>
<evidence type="ECO:0000313" key="14">
    <source>
        <dbReference type="Proteomes" id="UP000829720"/>
    </source>
</evidence>
<evidence type="ECO:0000259" key="12">
    <source>
        <dbReference type="PROSITE" id="PS50835"/>
    </source>
</evidence>
<dbReference type="InterPro" id="IPR013106">
    <property type="entry name" value="Ig_V-set"/>
</dbReference>
<dbReference type="InterPro" id="IPR053896">
    <property type="entry name" value="BTN3A2-like_Ig-C"/>
</dbReference>
<keyword evidence="5 10" id="KW-0472">Membrane</keyword>
<organism evidence="13 14">
    <name type="scientific">Albula goreensis</name>
    <dbReference type="NCBI Taxonomy" id="1534307"/>
    <lineage>
        <taxon>Eukaryota</taxon>
        <taxon>Metazoa</taxon>
        <taxon>Chordata</taxon>
        <taxon>Craniata</taxon>
        <taxon>Vertebrata</taxon>
        <taxon>Euteleostomi</taxon>
        <taxon>Actinopterygii</taxon>
        <taxon>Neopterygii</taxon>
        <taxon>Teleostei</taxon>
        <taxon>Albuliformes</taxon>
        <taxon>Albulidae</taxon>
        <taxon>Albula</taxon>
    </lineage>
</organism>
<dbReference type="InterPro" id="IPR036179">
    <property type="entry name" value="Ig-like_dom_sf"/>
</dbReference>
<dbReference type="InterPro" id="IPR003599">
    <property type="entry name" value="Ig_sub"/>
</dbReference>
<dbReference type="GO" id="GO:0050863">
    <property type="term" value="P:regulation of T cell activation"/>
    <property type="evidence" value="ECO:0007669"/>
    <property type="project" value="UniProtKB-ARBA"/>
</dbReference>
<evidence type="ECO:0000256" key="1">
    <source>
        <dbReference type="ARBA" id="ARBA00004370"/>
    </source>
</evidence>
<keyword evidence="4 10" id="KW-1133">Transmembrane helix</keyword>
<name>A0A8T3DJ10_9TELE</name>
<protein>
    <recommendedName>
        <fullName evidence="12">Ig-like domain-containing protein</fullName>
    </recommendedName>
</protein>
<comment type="subcellular location">
    <subcellularLocation>
        <location evidence="1">Membrane</location>
    </subcellularLocation>
</comment>
<dbReference type="InterPro" id="IPR050504">
    <property type="entry name" value="IgSF_BTN/MOG"/>
</dbReference>
<feature type="transmembrane region" description="Helical" evidence="10">
    <location>
        <begin position="247"/>
        <end position="269"/>
    </location>
</feature>
<evidence type="ECO:0000313" key="13">
    <source>
        <dbReference type="EMBL" id="KAI1895028.1"/>
    </source>
</evidence>
<dbReference type="Gene3D" id="2.60.40.10">
    <property type="entry name" value="Immunoglobulins"/>
    <property type="match status" value="2"/>
</dbReference>
<gene>
    <name evidence="13" type="ORF">AGOR_G00102050</name>
</gene>
<reference evidence="13" key="1">
    <citation type="submission" date="2021-01" db="EMBL/GenBank/DDBJ databases">
        <authorList>
            <person name="Zahm M."/>
            <person name="Roques C."/>
            <person name="Cabau C."/>
            <person name="Klopp C."/>
            <person name="Donnadieu C."/>
            <person name="Jouanno E."/>
            <person name="Lampietro C."/>
            <person name="Louis A."/>
            <person name="Herpin A."/>
            <person name="Echchiki A."/>
            <person name="Berthelot C."/>
            <person name="Parey E."/>
            <person name="Roest-Crollius H."/>
            <person name="Braasch I."/>
            <person name="Postlethwait J."/>
            <person name="Bobe J."/>
            <person name="Montfort J."/>
            <person name="Bouchez O."/>
            <person name="Begum T."/>
            <person name="Mejri S."/>
            <person name="Adams A."/>
            <person name="Chen W.-J."/>
            <person name="Guiguen Y."/>
        </authorList>
    </citation>
    <scope>NUCLEOTIDE SEQUENCE</scope>
    <source>
        <tissue evidence="13">Blood</tissue>
    </source>
</reference>
<dbReference type="SUPFAM" id="SSF48726">
    <property type="entry name" value="Immunoglobulin"/>
    <property type="match status" value="2"/>
</dbReference>
<evidence type="ECO:0000256" key="9">
    <source>
        <dbReference type="ARBA" id="ARBA00038221"/>
    </source>
</evidence>
<feature type="chain" id="PRO_5035815615" description="Ig-like domain-containing protein" evidence="11">
    <location>
        <begin position="22"/>
        <end position="296"/>
    </location>
</feature>
<dbReference type="Proteomes" id="UP000829720">
    <property type="component" value="Unassembled WGS sequence"/>
</dbReference>
<accession>A0A8T3DJ10</accession>
<dbReference type="GO" id="GO:0001817">
    <property type="term" value="P:regulation of cytokine production"/>
    <property type="evidence" value="ECO:0007669"/>
    <property type="project" value="TreeGrafter"/>
</dbReference>
<evidence type="ECO:0000256" key="10">
    <source>
        <dbReference type="SAM" id="Phobius"/>
    </source>
</evidence>
<sequence>MNNGFRTRITSILYCLHLVLSSFCSELEINVQSAPVVVIHGSDVVLNSSFPVEGVFDPFGTFITWQRGMEVVHSFFYSQDQLDQQSRRYANRTSLYHSELERGNASLRLKHVTPDDAGAYTCLISTLIGSQKKTFQVKIAAFYTEPHLQVSSSPEGMKLTLTSRGYPTPKVQWLSKSGGALHKMDTHVQKDTEGLYVVTSSLTQERGANSTLTFVLQNDDLQQEIRREFSLYAEAVSVSDEEQRSRLYLSLPVSFVVVAVFGLLVFMFLRRWTKRRDNTTGHHCEHKDQMLPNSTP</sequence>
<comment type="similarity">
    <text evidence="9">Belongs to the SKINT family.</text>
</comment>
<dbReference type="GO" id="GO:0009897">
    <property type="term" value="C:external side of plasma membrane"/>
    <property type="evidence" value="ECO:0007669"/>
    <property type="project" value="TreeGrafter"/>
</dbReference>
<dbReference type="GO" id="GO:0050852">
    <property type="term" value="P:T cell receptor signaling pathway"/>
    <property type="evidence" value="ECO:0007669"/>
    <property type="project" value="TreeGrafter"/>
</dbReference>
<proteinExistence type="inferred from homology"/>
<evidence type="ECO:0000256" key="2">
    <source>
        <dbReference type="ARBA" id="ARBA00022692"/>
    </source>
</evidence>
<comment type="caution">
    <text evidence="13">The sequence shown here is derived from an EMBL/GenBank/DDBJ whole genome shotgun (WGS) entry which is preliminary data.</text>
</comment>
<dbReference type="Pfam" id="PF07686">
    <property type="entry name" value="V-set"/>
    <property type="match status" value="1"/>
</dbReference>
<evidence type="ECO:0000256" key="6">
    <source>
        <dbReference type="ARBA" id="ARBA00023157"/>
    </source>
</evidence>
<keyword evidence="7" id="KW-0325">Glycoprotein</keyword>
<dbReference type="GO" id="GO:0005102">
    <property type="term" value="F:signaling receptor binding"/>
    <property type="evidence" value="ECO:0007669"/>
    <property type="project" value="TreeGrafter"/>
</dbReference>
<keyword evidence="6" id="KW-1015">Disulfide bond</keyword>
<evidence type="ECO:0000256" key="11">
    <source>
        <dbReference type="SAM" id="SignalP"/>
    </source>
</evidence>
<dbReference type="GO" id="GO:1903037">
    <property type="term" value="P:regulation of leukocyte cell-cell adhesion"/>
    <property type="evidence" value="ECO:0007669"/>
    <property type="project" value="UniProtKB-ARBA"/>
</dbReference>
<keyword evidence="8" id="KW-0393">Immunoglobulin domain</keyword>
<dbReference type="PANTHER" id="PTHR24100:SF145">
    <property type="entry name" value="CD276 ANTIGEN"/>
    <property type="match status" value="1"/>
</dbReference>
<dbReference type="AlphaFoldDB" id="A0A8T3DJ10"/>